<name>A0A0L9Y9X9_CLOBO</name>
<evidence type="ECO:0000313" key="3">
    <source>
        <dbReference type="EMBL" id="NFN33772.1"/>
    </source>
</evidence>
<feature type="transmembrane region" description="Helical" evidence="1">
    <location>
        <begin position="77"/>
        <end position="98"/>
    </location>
</feature>
<keyword evidence="1" id="KW-1133">Transmembrane helix</keyword>
<dbReference type="Pfam" id="PF11667">
    <property type="entry name" value="DUF3267"/>
    <property type="match status" value="1"/>
</dbReference>
<dbReference type="EMBL" id="SWOV01000052">
    <property type="protein sequence ID" value="NFF89147.1"/>
    <property type="molecule type" value="Genomic_DNA"/>
</dbReference>
<dbReference type="EMBL" id="SXFB01000021">
    <property type="protein sequence ID" value="NFV27772.1"/>
    <property type="molecule type" value="Genomic_DNA"/>
</dbReference>
<protein>
    <submittedName>
        <fullName evidence="2">DUF3267 domain-containing protein</fullName>
    </submittedName>
</protein>
<evidence type="ECO:0000313" key="4">
    <source>
        <dbReference type="EMBL" id="NFV27772.1"/>
    </source>
</evidence>
<evidence type="ECO:0000313" key="5">
    <source>
        <dbReference type="Proteomes" id="UP000473681"/>
    </source>
</evidence>
<dbReference type="Proteomes" id="UP000476820">
    <property type="component" value="Unassembled WGS sequence"/>
</dbReference>
<dbReference type="AlphaFoldDB" id="A0A0L9Y9X9"/>
<dbReference type="Proteomes" id="UP000486903">
    <property type="component" value="Unassembled WGS sequence"/>
</dbReference>
<dbReference type="RefSeq" id="WP_003371016.1">
    <property type="nucleotide sequence ID" value="NZ_JACBBA010000010.1"/>
</dbReference>
<keyword evidence="1" id="KW-0472">Membrane</keyword>
<feature type="transmembrane region" description="Helical" evidence="1">
    <location>
        <begin position="162"/>
        <end position="186"/>
    </location>
</feature>
<evidence type="ECO:0000313" key="6">
    <source>
        <dbReference type="Proteomes" id="UP000476820"/>
    </source>
</evidence>
<evidence type="ECO:0000313" key="7">
    <source>
        <dbReference type="Proteomes" id="UP000486903"/>
    </source>
</evidence>
<dbReference type="EMBL" id="SWVK01000001">
    <property type="protein sequence ID" value="NFN33772.1"/>
    <property type="molecule type" value="Genomic_DNA"/>
</dbReference>
<keyword evidence="1" id="KW-0812">Transmembrane</keyword>
<proteinExistence type="predicted"/>
<dbReference type="Proteomes" id="UP000473681">
    <property type="component" value="Unassembled WGS sequence"/>
</dbReference>
<accession>A0A0L9Y9X9</accession>
<reference evidence="5 6" key="1">
    <citation type="submission" date="2019-04" db="EMBL/GenBank/DDBJ databases">
        <title>Genome sequencing of Clostridium botulinum Groups I-IV and Clostridium butyricum.</title>
        <authorList>
            <person name="Brunt J."/>
            <person name="Van Vliet A.H.M."/>
            <person name="Stringer S.C."/>
            <person name="Carter A.T."/>
            <person name="Peck M.W."/>
        </authorList>
    </citation>
    <scope>NUCLEOTIDE SEQUENCE [LARGE SCALE GENOMIC DNA]</scope>
    <source>
        <strain evidence="2 6">1605</strain>
        <strain evidence="4 7">BL81</strain>
        <strain evidence="3 5">CB-K-33E</strain>
    </source>
</reference>
<evidence type="ECO:0000313" key="2">
    <source>
        <dbReference type="EMBL" id="NFF89147.1"/>
    </source>
</evidence>
<dbReference type="OrthoDB" id="1778118at2"/>
<gene>
    <name evidence="2" type="ORF">FC774_14930</name>
    <name evidence="3" type="ORF">FDB51_01235</name>
    <name evidence="4" type="ORF">FDG31_16745</name>
</gene>
<feature type="transmembrane region" description="Helical" evidence="1">
    <location>
        <begin position="134"/>
        <end position="156"/>
    </location>
</feature>
<comment type="caution">
    <text evidence="2">The sequence shown here is derived from an EMBL/GenBank/DDBJ whole genome shotgun (WGS) entry which is preliminary data.</text>
</comment>
<evidence type="ECO:0000256" key="1">
    <source>
        <dbReference type="SAM" id="Phobius"/>
    </source>
</evidence>
<organism evidence="2 6">
    <name type="scientific">Clostridium botulinum</name>
    <dbReference type="NCBI Taxonomy" id="1491"/>
    <lineage>
        <taxon>Bacteria</taxon>
        <taxon>Bacillati</taxon>
        <taxon>Bacillota</taxon>
        <taxon>Clostridia</taxon>
        <taxon>Eubacteriales</taxon>
        <taxon>Clostridiaceae</taxon>
        <taxon>Clostridium</taxon>
    </lineage>
</organism>
<dbReference type="InterPro" id="IPR021683">
    <property type="entry name" value="DUF3267"/>
</dbReference>
<sequence>MKYIKKLPNTDKALREKLILNNWKKIKEPSNFTWTILLSTPFMLINGAIEMFIFYNLYTPLQDFLKSNQGFNITLELNLVTLLFIPVIFIFMTIHEFLHACFIPNVLKSDKTYWGINGICGFVATSEKIKKSRFLIISIMPLLLLSILLPFVLNALGWLNGYTIFLCLLNAMGSCVDCLNMCLIAVQVPNGAYILNNGFETYFK</sequence>
<feature type="transmembrane region" description="Helical" evidence="1">
    <location>
        <begin position="32"/>
        <end position="57"/>
    </location>
</feature>